<sequence>MSPITLTSLPAEIRQKILSDTIGIKLGTNGLAVSSPAASVCRQLHADVKEIIPSWLPTASTSTIIQTPTGMDKLHFLDHVLKQRAESSNRSWPGFQTIEVQLYTRDAERVKKAPKSEGHVRNPLRATGGLDGAFNVPSTWARTFRRMPASIKHIVVDLTMPETQLQDIEACGPDGALIPHGRSQRYTRWQREYWRLALSTIADLVDEVQYGQHWAMHGRGATLPAVGERSYEMIGKLPEGQVEVVAMDVTRNHASSRIRVLCWEQCLIDYLKDVRVVTTRVMREKREKKNQRAKELKKLWIEQDRAGTKRWGEETEDAPASKRAKM</sequence>
<reference evidence="1" key="1">
    <citation type="journal article" date="2020" name="Stud. Mycol.">
        <title>101 Dothideomycetes genomes: a test case for predicting lifestyles and emergence of pathogens.</title>
        <authorList>
            <person name="Haridas S."/>
            <person name="Albert R."/>
            <person name="Binder M."/>
            <person name="Bloem J."/>
            <person name="Labutti K."/>
            <person name="Salamov A."/>
            <person name="Andreopoulos B."/>
            <person name="Baker S."/>
            <person name="Barry K."/>
            <person name="Bills G."/>
            <person name="Bluhm B."/>
            <person name="Cannon C."/>
            <person name="Castanera R."/>
            <person name="Culley D."/>
            <person name="Daum C."/>
            <person name="Ezra D."/>
            <person name="Gonzalez J."/>
            <person name="Henrissat B."/>
            <person name="Kuo A."/>
            <person name="Liang C."/>
            <person name="Lipzen A."/>
            <person name="Lutzoni F."/>
            <person name="Magnuson J."/>
            <person name="Mondo S."/>
            <person name="Nolan M."/>
            <person name="Ohm R."/>
            <person name="Pangilinan J."/>
            <person name="Park H.-J."/>
            <person name="Ramirez L."/>
            <person name="Alfaro M."/>
            <person name="Sun H."/>
            <person name="Tritt A."/>
            <person name="Yoshinaga Y."/>
            <person name="Zwiers L.-H."/>
            <person name="Turgeon B."/>
            <person name="Goodwin S."/>
            <person name="Spatafora J."/>
            <person name="Crous P."/>
            <person name="Grigoriev I."/>
        </authorList>
    </citation>
    <scope>NUCLEOTIDE SEQUENCE</scope>
    <source>
        <strain evidence="1">CBS 269.34</strain>
    </source>
</reference>
<proteinExistence type="predicted"/>
<dbReference type="AlphaFoldDB" id="A0A6A6QTL3"/>
<protein>
    <submittedName>
        <fullName evidence="1">Uncharacterized protein</fullName>
    </submittedName>
</protein>
<evidence type="ECO:0000313" key="1">
    <source>
        <dbReference type="EMBL" id="KAF2495472.1"/>
    </source>
</evidence>
<organism evidence="1 2">
    <name type="scientific">Lophium mytilinum</name>
    <dbReference type="NCBI Taxonomy" id="390894"/>
    <lineage>
        <taxon>Eukaryota</taxon>
        <taxon>Fungi</taxon>
        <taxon>Dikarya</taxon>
        <taxon>Ascomycota</taxon>
        <taxon>Pezizomycotina</taxon>
        <taxon>Dothideomycetes</taxon>
        <taxon>Pleosporomycetidae</taxon>
        <taxon>Mytilinidiales</taxon>
        <taxon>Mytilinidiaceae</taxon>
        <taxon>Lophium</taxon>
    </lineage>
</organism>
<evidence type="ECO:0000313" key="2">
    <source>
        <dbReference type="Proteomes" id="UP000799750"/>
    </source>
</evidence>
<dbReference type="OrthoDB" id="10374443at2759"/>
<name>A0A6A6QTL3_9PEZI</name>
<keyword evidence="2" id="KW-1185">Reference proteome</keyword>
<dbReference type="Proteomes" id="UP000799750">
    <property type="component" value="Unassembled WGS sequence"/>
</dbReference>
<accession>A0A6A6QTL3</accession>
<dbReference type="EMBL" id="MU004189">
    <property type="protein sequence ID" value="KAF2495472.1"/>
    <property type="molecule type" value="Genomic_DNA"/>
</dbReference>
<gene>
    <name evidence="1" type="ORF">BU16DRAFT_610398</name>
</gene>